<dbReference type="Gene3D" id="2.60.40.10">
    <property type="entry name" value="Immunoglobulins"/>
    <property type="match status" value="2"/>
</dbReference>
<dbReference type="AlphaFoldDB" id="A0AA97I3L6"/>
<organism evidence="2 3">
    <name type="scientific">Methanochimaera problematica</name>
    <dbReference type="NCBI Taxonomy" id="2609417"/>
    <lineage>
        <taxon>Archaea</taxon>
        <taxon>Methanobacteriati</taxon>
        <taxon>Methanobacteriota</taxon>
        <taxon>Stenosarchaea group</taxon>
        <taxon>Methanomicrobia</taxon>
        <taxon>Methanomicrobiales</taxon>
        <taxon>Methanomicrobiaceae</taxon>
        <taxon>Methanochimaera</taxon>
    </lineage>
</organism>
<dbReference type="SMART" id="SM00327">
    <property type="entry name" value="VWA"/>
    <property type="match status" value="1"/>
</dbReference>
<gene>
    <name evidence="2" type="ORF">F1737_09155</name>
</gene>
<dbReference type="Gene3D" id="3.40.50.410">
    <property type="entry name" value="von Willebrand factor, type A domain"/>
    <property type="match status" value="1"/>
</dbReference>
<dbReference type="RefSeq" id="WP_317136280.1">
    <property type="nucleotide sequence ID" value="NZ_CP043875.1"/>
</dbReference>
<dbReference type="EMBL" id="CP043875">
    <property type="protein sequence ID" value="WOF16843.1"/>
    <property type="molecule type" value="Genomic_DNA"/>
</dbReference>
<evidence type="ECO:0000313" key="2">
    <source>
        <dbReference type="EMBL" id="WOF16843.1"/>
    </source>
</evidence>
<reference evidence="2 3" key="1">
    <citation type="submission" date="2019-09" db="EMBL/GenBank/DDBJ databases">
        <title>The complete genome of Methanoplanus sp. FWC-SCC4.</title>
        <authorList>
            <person name="Chen S.-C."/>
            <person name="Zhou Y.-Z."/>
            <person name="Lai M.-C."/>
        </authorList>
    </citation>
    <scope>NUCLEOTIDE SEQUENCE [LARGE SCALE GENOMIC DNA]</scope>
    <source>
        <strain evidence="2 3">FWC-SCC4</strain>
    </source>
</reference>
<dbReference type="PROSITE" id="PS50234">
    <property type="entry name" value="VWFA"/>
    <property type="match status" value="1"/>
</dbReference>
<dbReference type="InterPro" id="IPR002035">
    <property type="entry name" value="VWF_A"/>
</dbReference>
<dbReference type="Proteomes" id="UP001301797">
    <property type="component" value="Chromosome"/>
</dbReference>
<dbReference type="CDD" id="cd00198">
    <property type="entry name" value="vWFA"/>
    <property type="match status" value="1"/>
</dbReference>
<dbReference type="InterPro" id="IPR036465">
    <property type="entry name" value="vWFA_dom_sf"/>
</dbReference>
<keyword evidence="3" id="KW-1185">Reference proteome</keyword>
<sequence>MKPVILRMLIALLIVPAILAGHAYALEDSEVNLETGSEWITAGGSPATITAVVSNASVTVSGVDFSCTEPLVYGDTGTATDSSVPYTTTFASTKSGTATIEATVRYNEDGVDKTLTKTVTQKIDHAAPDILKSVSYKYEVTIDQVTPVIIRLEDRYGNLIDSKKEDALGGIPESVYLYSSPEDSGFWDGTGYNLNDVQVFVNNDGDAELNFKVSATAGNNVLTIVPPNDIEIEYRTVIGLANAVPERIVVGVNPHAGDPPFIPADGETKFYITYILEDTYGNPAGNRTIHISSSDPTDLPFERTSNSAGQVMITYGPRSQKGLVTLTAYSVDTPSLTVSTDLVFDSTEPVDMLLTANPEMMPASDVAPLFKSKIRAKVIDEKGNPVKNEMVNFSIIHGTYPASQVIPPSLETDFAVTDEDGQAIVNFIPGAFITDWNDPNYEKLASASCSVRAEWSTSTRTIELGWKNYPYITVETSVSPETVELGGDVDVTVRLIGDGWALQPDPIDVILSADRSGSMLKDNPDRMVSLIDALKIFNSEMAEGRDQVGITSFGVRGVADIYAYGYKYWSGYDSTSWDDSSYISSHYIGNGKWYANYATLDLPLTTDHSMVENEVDRIVPMSGTPMRGGLYLSIKEIAENARSDAVRAVVLLSDGDYNWYGDPLARGSGYTWYHPDDYSTLTKAYYKFTDLPYDQQDMSEYANSNNVKIYSIAFGDSISSGGRYVLEQLAERTGGTYYYAPTGDDLAGIYSDIAGDLKTEAGVDTIMDLQFDNVELNNVSIPNNPLDPVLEYVYLDNVSTTIESWDKTGIVIPRNTVDDTSDWTDDLSLNFDVGTIKLNQVWETNFRLKALKPGNINIFGPGSTISFNNGTDVLTLPKTYVTAVPDLNMTGIEFTGLEVSGLHATNTGEIVDTLNLEWSLKYSGEYPVTQNLYYMKIGDNVWIPFKSMPSLTGPLDKTETAGLSISGLPPGSYYIRVHASAPDTPDSIVETEEQLLIGEHSASYIKIE</sequence>
<proteinExistence type="predicted"/>
<evidence type="ECO:0000313" key="3">
    <source>
        <dbReference type="Proteomes" id="UP001301797"/>
    </source>
</evidence>
<dbReference type="KEGG" id="mefw:F1737_09155"/>
<protein>
    <recommendedName>
        <fullName evidence="1">VWFA domain-containing protein</fullName>
    </recommendedName>
</protein>
<dbReference type="SUPFAM" id="SSF49373">
    <property type="entry name" value="Invasin/intimin cell-adhesion fragments"/>
    <property type="match status" value="2"/>
</dbReference>
<name>A0AA97I3L6_9EURY</name>
<feature type="domain" description="VWFA" evidence="1">
    <location>
        <begin position="508"/>
        <end position="753"/>
    </location>
</feature>
<dbReference type="InterPro" id="IPR008964">
    <property type="entry name" value="Invasin/intimin_cell_adhesion"/>
</dbReference>
<dbReference type="SUPFAM" id="SSF53300">
    <property type="entry name" value="vWA-like"/>
    <property type="match status" value="1"/>
</dbReference>
<dbReference type="GeneID" id="85230331"/>
<evidence type="ECO:0000259" key="1">
    <source>
        <dbReference type="PROSITE" id="PS50234"/>
    </source>
</evidence>
<accession>A0AA97I3L6</accession>
<dbReference type="InterPro" id="IPR013783">
    <property type="entry name" value="Ig-like_fold"/>
</dbReference>